<keyword evidence="5" id="KW-1133">Transmembrane helix</keyword>
<keyword evidence="3" id="KW-0574">Periplasm</keyword>
<dbReference type="PROSITE" id="PS00409">
    <property type="entry name" value="PROKAR_NTER_METHYL"/>
    <property type="match status" value="1"/>
</dbReference>
<gene>
    <name evidence="6" type="ORF">HMPREF1705_04465</name>
</gene>
<protein>
    <submittedName>
        <fullName evidence="6">Prepilin-type cleavage/methylation protein</fullName>
    </submittedName>
</protein>
<dbReference type="InterPro" id="IPR012902">
    <property type="entry name" value="N_methyl_site"/>
</dbReference>
<dbReference type="RefSeq" id="WP_009202155.1">
    <property type="nucleotide sequence ID" value="NZ_ACJX03000001.1"/>
</dbReference>
<reference evidence="7" key="1">
    <citation type="submission" date="2012-09" db="EMBL/GenBank/DDBJ databases">
        <authorList>
            <person name="Weinstock G."/>
            <person name="Sodergren E."/>
            <person name="Clifton S."/>
            <person name="Fulton L."/>
            <person name="Fulton B."/>
            <person name="Courtney L."/>
            <person name="Fronick C."/>
            <person name="Harrison M."/>
            <person name="Strong C."/>
            <person name="Farmer C."/>
            <person name="Delehaunty K."/>
            <person name="Markovic C."/>
            <person name="Hall O."/>
            <person name="Minx P."/>
            <person name="Tomlinson C."/>
            <person name="Mitreva M."/>
            <person name="Nelson J."/>
            <person name="Hou S."/>
            <person name="Wollam A."/>
            <person name="Pepin K.H."/>
            <person name="Johnson M."/>
            <person name="Bhonagiri V."/>
            <person name="Nash W.E."/>
            <person name="Suruliraj S."/>
            <person name="Warren W."/>
            <person name="Chinwalla A."/>
            <person name="Mardis E.R."/>
            <person name="Wilson R.K."/>
        </authorList>
    </citation>
    <scope>NUCLEOTIDE SEQUENCE [LARGE SCALE GENOMIC DNA]</scope>
    <source>
        <strain evidence="7">OS1</strain>
    </source>
</reference>
<sequence>MRTGRQLKSRRGFSLVEILIAVVILSVVSIAAVGLFFAFAKHFEQSADLTAARQRGEMVLSRLETAVLHAGLSMPNDSTKFKKVYSGGATGLIQALSNAINGWDKPIYLPNDRNNKVDFEGKDYYKKIGIVYSLSSGIGVLEEYDVNENTEQKLELSEACPLDRIKQTSTGNTTDGWVTFSGCQTPFVVTKIDNTTNPPVLTVKSSRSDLIPFFAELQYVRALYAYVSSPGGTSPQFYIQDVTRGPAQPVVEGVSQVLFSFDDSGADATNVLTVHLLLRGNRRFPGQVTSSVPSWPISSTITDEDKHYRLVAMSASWRVRN</sequence>
<dbReference type="GO" id="GO:0042597">
    <property type="term" value="C:periplasmic space"/>
    <property type="evidence" value="ECO:0007669"/>
    <property type="project" value="UniProtKB-SubCell"/>
</dbReference>
<dbReference type="Proteomes" id="UP000005273">
    <property type="component" value="Unassembled WGS sequence"/>
</dbReference>
<keyword evidence="5" id="KW-0812">Transmembrane</keyword>
<dbReference type="EMBL" id="ACJX03000001">
    <property type="protein sequence ID" value="KRT35199.1"/>
    <property type="molecule type" value="Genomic_DNA"/>
</dbReference>
<keyword evidence="5" id="KW-0472">Membrane</keyword>
<comment type="caution">
    <text evidence="6">The sequence shown here is derived from an EMBL/GenBank/DDBJ whole genome shotgun (WGS) entry which is preliminary data.</text>
</comment>
<evidence type="ECO:0000256" key="2">
    <source>
        <dbReference type="ARBA" id="ARBA00004418"/>
    </source>
</evidence>
<feature type="transmembrane region" description="Helical" evidence="5">
    <location>
        <begin position="12"/>
        <end position="39"/>
    </location>
</feature>
<dbReference type="NCBIfam" id="TIGR02532">
    <property type="entry name" value="IV_pilin_GFxxxE"/>
    <property type="match status" value="1"/>
</dbReference>
<keyword evidence="4" id="KW-0998">Cell outer membrane</keyword>
<evidence type="ECO:0000256" key="4">
    <source>
        <dbReference type="ARBA" id="ARBA00023237"/>
    </source>
</evidence>
<evidence type="ECO:0000256" key="3">
    <source>
        <dbReference type="ARBA" id="ARBA00022764"/>
    </source>
</evidence>
<dbReference type="Pfam" id="PF07963">
    <property type="entry name" value="N_methyl"/>
    <property type="match status" value="1"/>
</dbReference>
<comment type="subcellular location">
    <subcellularLocation>
        <location evidence="1">Cell outer membrane</location>
        <topology evidence="1">Single-pass membrane protein</topology>
    </subcellularLocation>
    <subcellularLocation>
        <location evidence="2">Periplasm</location>
    </subcellularLocation>
</comment>
<evidence type="ECO:0000313" key="6">
    <source>
        <dbReference type="EMBL" id="KRT35199.1"/>
    </source>
</evidence>
<dbReference type="eggNOG" id="COG4966">
    <property type="taxonomic scope" value="Bacteria"/>
</dbReference>
<dbReference type="AlphaFoldDB" id="A0A0T5XA02"/>
<evidence type="ECO:0000313" key="7">
    <source>
        <dbReference type="Proteomes" id="UP000005273"/>
    </source>
</evidence>
<accession>A0A0T5XA02</accession>
<evidence type="ECO:0000256" key="1">
    <source>
        <dbReference type="ARBA" id="ARBA00004203"/>
    </source>
</evidence>
<keyword evidence="7" id="KW-1185">Reference proteome</keyword>
<dbReference type="SUPFAM" id="SSF54523">
    <property type="entry name" value="Pili subunits"/>
    <property type="match status" value="1"/>
</dbReference>
<dbReference type="STRING" id="592015.HMPREF1705_04465"/>
<name>A0A0T5XA02_9BACT</name>
<proteinExistence type="predicted"/>
<evidence type="ECO:0000256" key="5">
    <source>
        <dbReference type="SAM" id="Phobius"/>
    </source>
</evidence>
<dbReference type="GO" id="GO:0009279">
    <property type="term" value="C:cell outer membrane"/>
    <property type="evidence" value="ECO:0007669"/>
    <property type="project" value="UniProtKB-SubCell"/>
</dbReference>
<dbReference type="InterPro" id="IPR045584">
    <property type="entry name" value="Pilin-like"/>
</dbReference>
<organism evidence="6 7">
    <name type="scientific">Acetomicrobium hydrogeniformans ATCC BAA-1850</name>
    <dbReference type="NCBI Taxonomy" id="592015"/>
    <lineage>
        <taxon>Bacteria</taxon>
        <taxon>Thermotogati</taxon>
        <taxon>Synergistota</taxon>
        <taxon>Synergistia</taxon>
        <taxon>Synergistales</taxon>
        <taxon>Acetomicrobiaceae</taxon>
        <taxon>Acetomicrobium</taxon>
    </lineage>
</organism>